<dbReference type="SMART" id="SM00853">
    <property type="entry name" value="MutL_C"/>
    <property type="match status" value="1"/>
</dbReference>
<evidence type="ECO:0000259" key="3">
    <source>
        <dbReference type="SMART" id="SM00853"/>
    </source>
</evidence>
<dbReference type="STRING" id="215243.A0A0D2BI10"/>
<dbReference type="RefSeq" id="XP_016257253.1">
    <property type="nucleotide sequence ID" value="XM_016412239.1"/>
</dbReference>
<comment type="similarity">
    <text evidence="1">Belongs to the DNA mismatch repair MutL/HexB family.</text>
</comment>
<dbReference type="GeneID" id="27362743"/>
<reference evidence="4 5" key="1">
    <citation type="submission" date="2015-01" db="EMBL/GenBank/DDBJ databases">
        <title>The Genome Sequence of Exophiala oligosperma CBS72588.</title>
        <authorList>
            <consortium name="The Broad Institute Genomics Platform"/>
            <person name="Cuomo C."/>
            <person name="de Hoog S."/>
            <person name="Gorbushina A."/>
            <person name="Stielow B."/>
            <person name="Teixiera M."/>
            <person name="Abouelleil A."/>
            <person name="Chapman S.B."/>
            <person name="Priest M."/>
            <person name="Young S.K."/>
            <person name="Wortman J."/>
            <person name="Nusbaum C."/>
            <person name="Birren B."/>
        </authorList>
    </citation>
    <scope>NUCLEOTIDE SEQUENCE [LARGE SCALE GENOMIC DNA]</scope>
    <source>
        <strain evidence="4 5">CBS 72588</strain>
    </source>
</reference>
<evidence type="ECO:0000313" key="5">
    <source>
        <dbReference type="Proteomes" id="UP000053342"/>
    </source>
</evidence>
<dbReference type="GO" id="GO:0032300">
    <property type="term" value="C:mismatch repair complex"/>
    <property type="evidence" value="ECO:0007669"/>
    <property type="project" value="InterPro"/>
</dbReference>
<sequence>MMTPTPSIIPLSPHVRRSLSAAHDLASYEHVVEGLLRNTLDANPDCIDIDLKISQSYISVRDDGVGIQQEEFTEDGYLAQAFCTSKSTSSGPCYGSYGRFLSNLSSLSLLTITSRHCQDNGTNRLTLHRGQVLCRQLCMDPGGGEIGRRGTRVEVRNLFGDIPARTKHMSIRFLSQTEVHKTFDRIKSMAVGYILARPGAERLRMTLKCGDWLYFHKETERCASVHSSLKQVVSTLYQAKLLSDASTSSWRLLSLASGDWTIRAAISVKAAPARTCQFISIGHSPISGQEGSNWLLKAVNDCVEESDFGVVEGEVCRYDHSHNRRRPMQPRPVKAVDRWPMFHICIKPKAAQEKDIMQRHGMLELLEQTTNLTSLLKTLIHQFLEKNGFNPTTIGKRGDAVKTSDPLAQSPSKKYSSQSPNPENSNKDTRFNGLHFNDWRRIKCRRTPGFRDPGNVFSFTESTNNDSTCASDTKPSFELLGNSNARAQTTNIDKSPEIERPASSARKNNVANTAFWENPRDDEPTRLHPSTGIVLGQLDGVAEPLCGPSSTLVHRQKFRHPKVATLANPEAGTHLHKYEEIIGHKAKEAPIASLPTPALCKMSVNTGATGFSGARGVCDTTLTKEALAKAVVVAQVDHKFVLARVSGLDASSGEQPGNLLVLIDQHAADERVKYEHLCQEACGNAPVSLSVPLVYEVDEAEAALFEERQSYFEKWHIEYVVQVGHDTSSSSGMNGRSSHYLRVSALPAVIVTRCLSDRKLVIELLRSSIWSSHLSSGKLALDNSAEQNPDAGAMWISAFAHCPPLMVEMIKSRACRTAIMFNDTLTLEDCSQLVSRLSQCRFPFQCAHGRPTCWVLMELARNEQRQTDSSAHDSVADANNHGRVGFGVAWDNWTGSEPNGT</sequence>
<dbReference type="HOGENOM" id="CLU_005415_0_0_1"/>
<dbReference type="OrthoDB" id="429932at2759"/>
<dbReference type="Gene3D" id="3.30.1370.100">
    <property type="entry name" value="MutL, C-terminal domain, regulatory subdomain"/>
    <property type="match status" value="1"/>
</dbReference>
<dbReference type="GO" id="GO:0016887">
    <property type="term" value="F:ATP hydrolysis activity"/>
    <property type="evidence" value="ECO:0007669"/>
    <property type="project" value="InterPro"/>
</dbReference>
<dbReference type="VEuPathDB" id="FungiDB:PV06_10669"/>
<dbReference type="InterPro" id="IPR014790">
    <property type="entry name" value="MutL_C"/>
</dbReference>
<dbReference type="PANTHER" id="PTHR10073:SF47">
    <property type="entry name" value="DNA MISMATCH REPAIR PROTEIN MLH3"/>
    <property type="match status" value="1"/>
</dbReference>
<organism evidence="4 5">
    <name type="scientific">Exophiala oligosperma</name>
    <dbReference type="NCBI Taxonomy" id="215243"/>
    <lineage>
        <taxon>Eukaryota</taxon>
        <taxon>Fungi</taxon>
        <taxon>Dikarya</taxon>
        <taxon>Ascomycota</taxon>
        <taxon>Pezizomycotina</taxon>
        <taxon>Eurotiomycetes</taxon>
        <taxon>Chaetothyriomycetidae</taxon>
        <taxon>Chaetothyriales</taxon>
        <taxon>Herpotrichiellaceae</taxon>
        <taxon>Exophiala</taxon>
    </lineage>
</organism>
<evidence type="ECO:0000256" key="1">
    <source>
        <dbReference type="ARBA" id="ARBA00006082"/>
    </source>
</evidence>
<dbReference type="AlphaFoldDB" id="A0A0D2BI10"/>
<proteinExistence type="inferred from homology"/>
<accession>A0A0D2BI10</accession>
<gene>
    <name evidence="4" type="ORF">PV06_10669</name>
</gene>
<evidence type="ECO:0000256" key="2">
    <source>
        <dbReference type="SAM" id="MobiDB-lite"/>
    </source>
</evidence>
<dbReference type="PANTHER" id="PTHR10073">
    <property type="entry name" value="DNA MISMATCH REPAIR PROTEIN MLH, PMS, MUTL"/>
    <property type="match status" value="1"/>
</dbReference>
<dbReference type="InterPro" id="IPR042120">
    <property type="entry name" value="MutL_C_dimsub"/>
</dbReference>
<protein>
    <recommendedName>
        <fullName evidence="3">MutL C-terminal dimerisation domain-containing protein</fullName>
    </recommendedName>
</protein>
<dbReference type="GO" id="GO:0005524">
    <property type="term" value="F:ATP binding"/>
    <property type="evidence" value="ECO:0007669"/>
    <property type="project" value="InterPro"/>
</dbReference>
<dbReference type="InterPro" id="IPR036890">
    <property type="entry name" value="HATPase_C_sf"/>
</dbReference>
<feature type="domain" description="MutL C-terminal dimerisation" evidence="3">
    <location>
        <begin position="632"/>
        <end position="825"/>
    </location>
</feature>
<dbReference type="InterPro" id="IPR038973">
    <property type="entry name" value="MutL/Mlh/Pms-like"/>
</dbReference>
<dbReference type="GO" id="GO:0006298">
    <property type="term" value="P:mismatch repair"/>
    <property type="evidence" value="ECO:0007669"/>
    <property type="project" value="InterPro"/>
</dbReference>
<dbReference type="InterPro" id="IPR037198">
    <property type="entry name" value="MutL_C_sf"/>
</dbReference>
<feature type="region of interest" description="Disordered" evidence="2">
    <location>
        <begin position="391"/>
        <end position="432"/>
    </location>
</feature>
<dbReference type="InterPro" id="IPR042121">
    <property type="entry name" value="MutL_C_regsub"/>
</dbReference>
<dbReference type="Proteomes" id="UP000053342">
    <property type="component" value="Unassembled WGS sequence"/>
</dbReference>
<dbReference type="Gene3D" id="3.30.565.10">
    <property type="entry name" value="Histidine kinase-like ATPase, C-terminal domain"/>
    <property type="match status" value="1"/>
</dbReference>
<dbReference type="GO" id="GO:0140664">
    <property type="term" value="F:ATP-dependent DNA damage sensor activity"/>
    <property type="evidence" value="ECO:0007669"/>
    <property type="project" value="InterPro"/>
</dbReference>
<feature type="compositionally biased region" description="Low complexity" evidence="2">
    <location>
        <begin position="409"/>
        <end position="420"/>
    </location>
</feature>
<evidence type="ECO:0000313" key="4">
    <source>
        <dbReference type="EMBL" id="KIW37037.1"/>
    </source>
</evidence>
<dbReference type="Gene3D" id="3.30.1540.20">
    <property type="entry name" value="MutL, C-terminal domain, dimerisation subdomain"/>
    <property type="match status" value="1"/>
</dbReference>
<dbReference type="EMBL" id="KN847346">
    <property type="protein sequence ID" value="KIW37037.1"/>
    <property type="molecule type" value="Genomic_DNA"/>
</dbReference>
<dbReference type="SUPFAM" id="SSF55874">
    <property type="entry name" value="ATPase domain of HSP90 chaperone/DNA topoisomerase II/histidine kinase"/>
    <property type="match status" value="1"/>
</dbReference>
<keyword evidence="5" id="KW-1185">Reference proteome</keyword>
<dbReference type="Pfam" id="PF13589">
    <property type="entry name" value="HATPase_c_3"/>
    <property type="match status" value="1"/>
</dbReference>
<name>A0A0D2BI10_9EURO</name>
<dbReference type="SUPFAM" id="SSF118116">
    <property type="entry name" value="DNA mismatch repair protein MutL"/>
    <property type="match status" value="1"/>
</dbReference>
<dbReference type="Pfam" id="PF08676">
    <property type="entry name" value="MutL_C"/>
    <property type="match status" value="1"/>
</dbReference>